<dbReference type="AlphaFoldDB" id="A0A243RLV8"/>
<dbReference type="EMBL" id="NGFP01000070">
    <property type="protein sequence ID" value="OUC95884.1"/>
    <property type="molecule type" value="Genomic_DNA"/>
</dbReference>
<evidence type="ECO:0000313" key="3">
    <source>
        <dbReference type="Proteomes" id="UP000194761"/>
    </source>
</evidence>
<dbReference type="Proteomes" id="UP000194761">
    <property type="component" value="Unassembled WGS sequence"/>
</dbReference>
<gene>
    <name evidence="2" type="ORF">CA984_17075</name>
</gene>
<comment type="caution">
    <text evidence="2">The sequence shown here is derived from an EMBL/GenBank/DDBJ whole genome shotgun (WGS) entry which is preliminary data.</text>
</comment>
<sequence length="84" mass="9053">MVGGDFARAGSLTPLTVPLSIKPRADRSPLLQEVGRPRQALAGLAQARSWIVAGVVAQHDPAGQRGDPGARVVGRRERLDHRRR</sequence>
<organism evidence="2 3">
    <name type="scientific">Streptosporangium minutum</name>
    <dbReference type="NCBI Taxonomy" id="569862"/>
    <lineage>
        <taxon>Bacteria</taxon>
        <taxon>Bacillati</taxon>
        <taxon>Actinomycetota</taxon>
        <taxon>Actinomycetes</taxon>
        <taxon>Streptosporangiales</taxon>
        <taxon>Streptosporangiaceae</taxon>
        <taxon>Streptosporangium</taxon>
    </lineage>
</organism>
<name>A0A243RLV8_9ACTN</name>
<protein>
    <submittedName>
        <fullName evidence="2">Uncharacterized protein</fullName>
    </submittedName>
</protein>
<proteinExistence type="predicted"/>
<reference evidence="2 3" key="1">
    <citation type="submission" date="2017-05" db="EMBL/GenBank/DDBJ databases">
        <title>Biotechnological potential of actinobacteria isolated from South African environments.</title>
        <authorList>
            <person name="Le Roes-Hill M."/>
            <person name="Prins A."/>
            <person name="Durrell K.A."/>
        </authorList>
    </citation>
    <scope>NUCLEOTIDE SEQUENCE [LARGE SCALE GENOMIC DNA]</scope>
    <source>
        <strain evidence="2">M26</strain>
    </source>
</reference>
<evidence type="ECO:0000313" key="2">
    <source>
        <dbReference type="EMBL" id="OUC95884.1"/>
    </source>
</evidence>
<dbReference type="RefSeq" id="WP_086573419.1">
    <property type="nucleotide sequence ID" value="NZ_NGFP01000070.1"/>
</dbReference>
<feature type="compositionally biased region" description="Basic and acidic residues" evidence="1">
    <location>
        <begin position="74"/>
        <end position="84"/>
    </location>
</feature>
<feature type="region of interest" description="Disordered" evidence="1">
    <location>
        <begin position="59"/>
        <end position="84"/>
    </location>
</feature>
<keyword evidence="3" id="KW-1185">Reference proteome</keyword>
<accession>A0A243RLV8</accession>
<evidence type="ECO:0000256" key="1">
    <source>
        <dbReference type="SAM" id="MobiDB-lite"/>
    </source>
</evidence>